<dbReference type="SUPFAM" id="SSF56935">
    <property type="entry name" value="Porins"/>
    <property type="match status" value="1"/>
</dbReference>
<evidence type="ECO:0000256" key="13">
    <source>
        <dbReference type="SAM" id="SignalP"/>
    </source>
</evidence>
<feature type="signal peptide" evidence="13">
    <location>
        <begin position="1"/>
        <end position="25"/>
    </location>
</feature>
<dbReference type="Proteomes" id="UP000648075">
    <property type="component" value="Unassembled WGS sequence"/>
</dbReference>
<evidence type="ECO:0000256" key="3">
    <source>
        <dbReference type="ARBA" id="ARBA00022452"/>
    </source>
</evidence>
<accession>A0A918PIA3</accession>
<evidence type="ECO:0000256" key="4">
    <source>
        <dbReference type="ARBA" id="ARBA00022496"/>
    </source>
</evidence>
<feature type="domain" description="TonB-dependent receptor plug" evidence="15">
    <location>
        <begin position="51"/>
        <end position="152"/>
    </location>
</feature>
<dbReference type="Gene3D" id="2.40.170.20">
    <property type="entry name" value="TonB-dependent receptor, beta-barrel domain"/>
    <property type="match status" value="1"/>
</dbReference>
<keyword evidence="9 11" id="KW-0472">Membrane</keyword>
<keyword evidence="8 12" id="KW-0798">TonB box</keyword>
<dbReference type="GO" id="GO:0006826">
    <property type="term" value="P:iron ion transport"/>
    <property type="evidence" value="ECO:0007669"/>
    <property type="project" value="UniProtKB-KW"/>
</dbReference>
<dbReference type="Pfam" id="PF07715">
    <property type="entry name" value="Plug"/>
    <property type="match status" value="1"/>
</dbReference>
<comment type="subcellular location">
    <subcellularLocation>
        <location evidence="1 11">Cell outer membrane</location>
        <topology evidence="1 11">Multi-pass membrane protein</topology>
    </subcellularLocation>
</comment>
<evidence type="ECO:0000313" key="16">
    <source>
        <dbReference type="EMBL" id="GGZ11408.1"/>
    </source>
</evidence>
<keyword evidence="17" id="KW-1185">Reference proteome</keyword>
<dbReference type="RefSeq" id="WP_189621861.1">
    <property type="nucleotide sequence ID" value="NZ_BMZA01000012.1"/>
</dbReference>
<evidence type="ECO:0000313" key="17">
    <source>
        <dbReference type="Proteomes" id="UP000648075"/>
    </source>
</evidence>
<dbReference type="GO" id="GO:0009279">
    <property type="term" value="C:cell outer membrane"/>
    <property type="evidence" value="ECO:0007669"/>
    <property type="project" value="UniProtKB-SubCell"/>
</dbReference>
<comment type="caution">
    <text evidence="16">The sequence shown here is derived from an EMBL/GenBank/DDBJ whole genome shotgun (WGS) entry which is preliminary data.</text>
</comment>
<evidence type="ECO:0000256" key="2">
    <source>
        <dbReference type="ARBA" id="ARBA00022448"/>
    </source>
</evidence>
<keyword evidence="4" id="KW-0410">Iron transport</keyword>
<dbReference type="InterPro" id="IPR012910">
    <property type="entry name" value="Plug_dom"/>
</dbReference>
<evidence type="ECO:0000256" key="12">
    <source>
        <dbReference type="RuleBase" id="RU003357"/>
    </source>
</evidence>
<dbReference type="AlphaFoldDB" id="A0A918PIA3"/>
<feature type="domain" description="TonB-dependent receptor-like beta-barrel" evidence="14">
    <location>
        <begin position="254"/>
        <end position="740"/>
    </location>
</feature>
<reference evidence="16" key="1">
    <citation type="journal article" date="2014" name="Int. J. Syst. Evol. Microbiol.">
        <title>Complete genome sequence of Corynebacterium casei LMG S-19264T (=DSM 44701T), isolated from a smear-ripened cheese.</title>
        <authorList>
            <consortium name="US DOE Joint Genome Institute (JGI-PGF)"/>
            <person name="Walter F."/>
            <person name="Albersmeier A."/>
            <person name="Kalinowski J."/>
            <person name="Ruckert C."/>
        </authorList>
    </citation>
    <scope>NUCLEOTIDE SEQUENCE</scope>
    <source>
        <strain evidence="16">KCTC 32255</strain>
    </source>
</reference>
<gene>
    <name evidence="16" type="primary">fyuA</name>
    <name evidence="16" type="ORF">GCM10011614_28010</name>
</gene>
<evidence type="ECO:0000256" key="10">
    <source>
        <dbReference type="ARBA" id="ARBA00023237"/>
    </source>
</evidence>
<dbReference type="PANTHER" id="PTHR32552:SF81">
    <property type="entry name" value="TONB-DEPENDENT OUTER MEMBRANE RECEPTOR"/>
    <property type="match status" value="1"/>
</dbReference>
<organism evidence="16 17">
    <name type="scientific">Novosphingobium colocasiae</name>
    <dbReference type="NCBI Taxonomy" id="1256513"/>
    <lineage>
        <taxon>Bacteria</taxon>
        <taxon>Pseudomonadati</taxon>
        <taxon>Pseudomonadota</taxon>
        <taxon>Alphaproteobacteria</taxon>
        <taxon>Sphingomonadales</taxon>
        <taxon>Sphingomonadaceae</taxon>
        <taxon>Novosphingobium</taxon>
    </lineage>
</organism>
<keyword evidence="10 11" id="KW-0998">Cell outer membrane</keyword>
<keyword evidence="6" id="KW-0408">Iron</keyword>
<proteinExistence type="inferred from homology"/>
<evidence type="ECO:0000256" key="1">
    <source>
        <dbReference type="ARBA" id="ARBA00004571"/>
    </source>
</evidence>
<evidence type="ECO:0000259" key="15">
    <source>
        <dbReference type="Pfam" id="PF07715"/>
    </source>
</evidence>
<comment type="similarity">
    <text evidence="11 12">Belongs to the TonB-dependent receptor family.</text>
</comment>
<dbReference type="InterPro" id="IPR039426">
    <property type="entry name" value="TonB-dep_rcpt-like"/>
</dbReference>
<dbReference type="Pfam" id="PF00593">
    <property type="entry name" value="TonB_dep_Rec_b-barrel"/>
    <property type="match status" value="1"/>
</dbReference>
<dbReference type="PANTHER" id="PTHR32552">
    <property type="entry name" value="FERRICHROME IRON RECEPTOR-RELATED"/>
    <property type="match status" value="1"/>
</dbReference>
<keyword evidence="5 11" id="KW-0812">Transmembrane</keyword>
<keyword evidence="2 11" id="KW-0813">Transport</keyword>
<keyword evidence="16" id="KW-0675">Receptor</keyword>
<evidence type="ECO:0000256" key="6">
    <source>
        <dbReference type="ARBA" id="ARBA00023004"/>
    </source>
</evidence>
<dbReference type="PROSITE" id="PS52016">
    <property type="entry name" value="TONB_DEPENDENT_REC_3"/>
    <property type="match status" value="1"/>
</dbReference>
<protein>
    <submittedName>
        <fullName evidence="16">TonB-dependent receptor</fullName>
    </submittedName>
</protein>
<dbReference type="InterPro" id="IPR036942">
    <property type="entry name" value="Beta-barrel_TonB_sf"/>
</dbReference>
<evidence type="ECO:0000259" key="14">
    <source>
        <dbReference type="Pfam" id="PF00593"/>
    </source>
</evidence>
<dbReference type="EMBL" id="BMZA01000012">
    <property type="protein sequence ID" value="GGZ11408.1"/>
    <property type="molecule type" value="Genomic_DNA"/>
</dbReference>
<evidence type="ECO:0000256" key="11">
    <source>
        <dbReference type="PROSITE-ProRule" id="PRU01360"/>
    </source>
</evidence>
<evidence type="ECO:0000256" key="9">
    <source>
        <dbReference type="ARBA" id="ARBA00023136"/>
    </source>
</evidence>
<keyword evidence="13" id="KW-0732">Signal</keyword>
<evidence type="ECO:0000256" key="7">
    <source>
        <dbReference type="ARBA" id="ARBA00023065"/>
    </source>
</evidence>
<name>A0A918PIA3_9SPHN</name>
<evidence type="ECO:0000256" key="8">
    <source>
        <dbReference type="ARBA" id="ARBA00023077"/>
    </source>
</evidence>
<feature type="chain" id="PRO_5036768518" evidence="13">
    <location>
        <begin position="26"/>
        <end position="780"/>
    </location>
</feature>
<reference evidence="16" key="2">
    <citation type="submission" date="2020-09" db="EMBL/GenBank/DDBJ databases">
        <authorList>
            <person name="Sun Q."/>
            <person name="Kim S."/>
        </authorList>
    </citation>
    <scope>NUCLEOTIDE SEQUENCE</scope>
    <source>
        <strain evidence="16">KCTC 32255</strain>
    </source>
</reference>
<evidence type="ECO:0000256" key="5">
    <source>
        <dbReference type="ARBA" id="ARBA00022692"/>
    </source>
</evidence>
<sequence length="780" mass="84888">MKSFLKYTLLAGIPPAALLASPAFAQAAADEATRPQGDEIVVTANKSNEKLQDIPKSVQVVTSAALQKQNITAIGDLQKLAPSISGEGQTLAMRGVGTGASTLNAPNKVGLVVDDVPQPSSTVMSNTLLDVAQIEVLPGPQGTLSGRNASGGLVNIVTRGPTAEWKGMVNALYTSDEQKQLTAWVSGPVNDRVQVSMSQYFNGFRGLYKNVTLDKWSSEYTYGSRNKVKVLVSDSLTAELTAFYQYTHKNGSLLVKPFAYVPDGFVWPTDIKLRPFSEAQPGVTPSKSNRNFASPYNGEEKYTDWGGIGRLTLATPGGVTISSITSYLNERSRADTVFGLGLITTADLSNTRPEFDGFQHTVTGTDYWTQEIRLNSPGTGPLNYVVGGFYSNENTTNNFTRYLFTAVTEAAYKTKSLAGYAHADYAVTDAFKILGGIRWERDKISADFYTPILPAVQHLLSNGVVQDMPALQTGARGAAQATASFVNYDLGVQYKVAPDVMLYGTYSKAKQGPIYDSSDTTGLLTNTLAPLPQESVKSWEAGMKSQFFNRNLTLNLSVFNSNYQNYQVQTSIVDPVTQSVSRRLASVGKVRTRGVELNAVGRVSSRLTANLNLAYTEAKILDFPNPSCYINAPRSQSADTPGAVCFPIAPGSRTFVQNNLAGQLLNNAPRLKATFSFEYTLPLNDNGLEAYFSPLIKHASSQRTSLLGEPTSYFGKTNYVDVNAGIRNEHFTAEFFVRNLFKENKQTFVPQQSFSPNGALQQALQRINDRYVGGRLSYKF</sequence>
<dbReference type="InterPro" id="IPR000531">
    <property type="entry name" value="Beta-barrel_TonB"/>
</dbReference>
<keyword evidence="7" id="KW-0406">Ion transport</keyword>
<keyword evidence="3 11" id="KW-1134">Transmembrane beta strand</keyword>